<dbReference type="WBParaSite" id="Hba_06131">
    <property type="protein sequence ID" value="Hba_06131"/>
    <property type="gene ID" value="Hba_06131"/>
</dbReference>
<evidence type="ECO:0000256" key="1">
    <source>
        <dbReference type="SAM" id="Phobius"/>
    </source>
</evidence>
<dbReference type="AlphaFoldDB" id="A0A1I7WLV7"/>
<keyword evidence="1" id="KW-0472">Membrane</keyword>
<evidence type="ECO:0000313" key="3">
    <source>
        <dbReference type="WBParaSite" id="Hba_06131"/>
    </source>
</evidence>
<organism evidence="2 3">
    <name type="scientific">Heterorhabditis bacteriophora</name>
    <name type="common">Entomopathogenic nematode worm</name>
    <dbReference type="NCBI Taxonomy" id="37862"/>
    <lineage>
        <taxon>Eukaryota</taxon>
        <taxon>Metazoa</taxon>
        <taxon>Ecdysozoa</taxon>
        <taxon>Nematoda</taxon>
        <taxon>Chromadorea</taxon>
        <taxon>Rhabditida</taxon>
        <taxon>Rhabditina</taxon>
        <taxon>Rhabditomorpha</taxon>
        <taxon>Strongyloidea</taxon>
        <taxon>Heterorhabditidae</taxon>
        <taxon>Heterorhabditis</taxon>
    </lineage>
</organism>
<reference evidence="3" key="1">
    <citation type="submission" date="2016-11" db="UniProtKB">
        <authorList>
            <consortium name="WormBaseParasite"/>
        </authorList>
    </citation>
    <scope>IDENTIFICATION</scope>
</reference>
<dbReference type="Proteomes" id="UP000095283">
    <property type="component" value="Unplaced"/>
</dbReference>
<sequence length="55" mass="6717">MMFSAYGSVATIFLIFFNVPYRKFLSKKLWEFAFLIIEFCKWLLYFGFIKNLELM</sequence>
<feature type="transmembrane region" description="Helical" evidence="1">
    <location>
        <begin position="29"/>
        <end position="49"/>
    </location>
</feature>
<evidence type="ECO:0000313" key="2">
    <source>
        <dbReference type="Proteomes" id="UP000095283"/>
    </source>
</evidence>
<proteinExistence type="predicted"/>
<accession>A0A1I7WLV7</accession>
<keyword evidence="1" id="KW-0812">Transmembrane</keyword>
<keyword evidence="1" id="KW-1133">Transmembrane helix</keyword>
<keyword evidence="2" id="KW-1185">Reference proteome</keyword>
<feature type="transmembrane region" description="Helical" evidence="1">
    <location>
        <begin position="6"/>
        <end position="22"/>
    </location>
</feature>
<protein>
    <submittedName>
        <fullName evidence="3">Uncharacterized protein</fullName>
    </submittedName>
</protein>
<name>A0A1I7WLV7_HETBA</name>